<evidence type="ECO:0000313" key="1">
    <source>
        <dbReference type="EMBL" id="WNQ13788.1"/>
    </source>
</evidence>
<proteinExistence type="predicted"/>
<dbReference type="EMBL" id="CP130318">
    <property type="protein sequence ID" value="WNQ13788.1"/>
    <property type="molecule type" value="Genomic_DNA"/>
</dbReference>
<dbReference type="KEGG" id="paun:MJA45_12465"/>
<accession>A0AA96LIU1</accession>
<dbReference type="RefSeq" id="WP_315607570.1">
    <property type="nucleotide sequence ID" value="NZ_CP130318.1"/>
</dbReference>
<name>A0AA96LIU1_9BACL</name>
<sequence>MTIYSIIPETVIFENSENTDYRSTLIKHDGIEMEVRFINQTQARIERIYSGNPNDYLRAEYTPGSLLNFAPGTTSSRS</sequence>
<dbReference type="Pfam" id="PF14035">
    <property type="entry name" value="YlzJ"/>
    <property type="match status" value="1"/>
</dbReference>
<dbReference type="Proteomes" id="UP001305702">
    <property type="component" value="Chromosome"/>
</dbReference>
<dbReference type="AlphaFoldDB" id="A0AA96LIU1"/>
<dbReference type="InterPro" id="IPR025619">
    <property type="entry name" value="YlzJ"/>
</dbReference>
<reference evidence="1 2" key="1">
    <citation type="submission" date="2022-02" db="EMBL/GenBank/DDBJ databases">
        <title>Paenibacillus sp. MBLB1776 Whole Genome Shotgun Sequencing.</title>
        <authorList>
            <person name="Hwang C.Y."/>
            <person name="Cho E.-S."/>
            <person name="Seo M.-J."/>
        </authorList>
    </citation>
    <scope>NUCLEOTIDE SEQUENCE [LARGE SCALE GENOMIC DNA]</scope>
    <source>
        <strain evidence="1 2">MBLB1776</strain>
    </source>
</reference>
<evidence type="ECO:0000313" key="2">
    <source>
        <dbReference type="Proteomes" id="UP001305702"/>
    </source>
</evidence>
<keyword evidence="2" id="KW-1185">Reference proteome</keyword>
<organism evidence="1 2">
    <name type="scientific">Paenibacillus aurantius</name>
    <dbReference type="NCBI Taxonomy" id="2918900"/>
    <lineage>
        <taxon>Bacteria</taxon>
        <taxon>Bacillati</taxon>
        <taxon>Bacillota</taxon>
        <taxon>Bacilli</taxon>
        <taxon>Bacillales</taxon>
        <taxon>Paenibacillaceae</taxon>
        <taxon>Paenibacillus</taxon>
    </lineage>
</organism>
<protein>
    <submittedName>
        <fullName evidence="1">YlzJ-like family protein</fullName>
    </submittedName>
</protein>
<gene>
    <name evidence="1" type="ORF">MJA45_12465</name>
</gene>